<dbReference type="EMBL" id="JH603170">
    <property type="protein sequence ID" value="EIC20288.1"/>
    <property type="molecule type" value="Genomic_DNA"/>
</dbReference>
<dbReference type="GO" id="GO:0016810">
    <property type="term" value="F:hydrolase activity, acting on carbon-nitrogen (but not peptide) bonds"/>
    <property type="evidence" value="ECO:0007669"/>
    <property type="project" value="InterPro"/>
</dbReference>
<feature type="region of interest" description="Disordered" evidence="2">
    <location>
        <begin position="268"/>
        <end position="290"/>
    </location>
</feature>
<feature type="domain" description="NodB homology" evidence="3">
    <location>
        <begin position="73"/>
        <end position="290"/>
    </location>
</feature>
<keyword evidence="4" id="KW-0624">Polysaccharide degradation</keyword>
<dbReference type="OrthoDB" id="9814639at2"/>
<keyword evidence="4" id="KW-0119">Carbohydrate metabolism</keyword>
<keyword evidence="1" id="KW-0732">Signal</keyword>
<dbReference type="GO" id="GO:0045493">
    <property type="term" value="P:xylan catabolic process"/>
    <property type="evidence" value="ECO:0007669"/>
    <property type="project" value="UniProtKB-KW"/>
</dbReference>
<reference evidence="4 5" key="2">
    <citation type="submission" date="2011-11" db="EMBL/GenBank/DDBJ databases">
        <authorList>
            <consortium name="US DOE Joint Genome Institute"/>
            <person name="Lucas S."/>
            <person name="Han J."/>
            <person name="Lapidus A."/>
            <person name="Cheng J.-F."/>
            <person name="Goodwin L."/>
            <person name="Pitluck S."/>
            <person name="Peters L."/>
            <person name="Ovchinnikova G."/>
            <person name="Zhang X."/>
            <person name="Detter J.C."/>
            <person name="Han C."/>
            <person name="Tapia R."/>
            <person name="Land M."/>
            <person name="Hauser L."/>
            <person name="Kyrpides N."/>
            <person name="Ivanova N."/>
            <person name="Pagani I."/>
            <person name="Vogl K."/>
            <person name="Liu Z."/>
            <person name="Overmann J."/>
            <person name="Frigaard N.-U."/>
            <person name="Bryant D."/>
            <person name="Woyke T."/>
        </authorList>
    </citation>
    <scope>NUCLEOTIDE SEQUENCE [LARGE SCALE GENOMIC DNA]</scope>
    <source>
        <strain evidence="4 5">970</strain>
    </source>
</reference>
<dbReference type="GO" id="GO:0016798">
    <property type="term" value="F:hydrolase activity, acting on glycosyl bonds"/>
    <property type="evidence" value="ECO:0007669"/>
    <property type="project" value="UniProtKB-KW"/>
</dbReference>
<dbReference type="PROSITE" id="PS51677">
    <property type="entry name" value="NODB"/>
    <property type="match status" value="1"/>
</dbReference>
<organism evidence="4 5">
    <name type="scientific">Thiorhodovibrio frisius</name>
    <dbReference type="NCBI Taxonomy" id="631362"/>
    <lineage>
        <taxon>Bacteria</taxon>
        <taxon>Pseudomonadati</taxon>
        <taxon>Pseudomonadota</taxon>
        <taxon>Gammaproteobacteria</taxon>
        <taxon>Chromatiales</taxon>
        <taxon>Chromatiaceae</taxon>
        <taxon>Thiorhodovibrio</taxon>
    </lineage>
</organism>
<dbReference type="STRING" id="631362.Thi970DRAFT_03913"/>
<dbReference type="CDD" id="cd10918">
    <property type="entry name" value="CE4_NodB_like_5s_6s"/>
    <property type="match status" value="1"/>
</dbReference>
<dbReference type="eggNOG" id="COG0726">
    <property type="taxonomic scope" value="Bacteria"/>
</dbReference>
<keyword evidence="4" id="KW-0858">Xylan degradation</keyword>
<proteinExistence type="predicted"/>
<evidence type="ECO:0000259" key="3">
    <source>
        <dbReference type="PROSITE" id="PS51677"/>
    </source>
</evidence>
<dbReference type="InterPro" id="IPR002509">
    <property type="entry name" value="NODB_dom"/>
</dbReference>
<gene>
    <name evidence="4" type="ORF">Thi970DRAFT_03913</name>
</gene>
<dbReference type="Pfam" id="PF01522">
    <property type="entry name" value="Polysacc_deac_1"/>
    <property type="match status" value="1"/>
</dbReference>
<evidence type="ECO:0000313" key="4">
    <source>
        <dbReference type="EMBL" id="EIC20288.1"/>
    </source>
</evidence>
<keyword evidence="5" id="KW-1185">Reference proteome</keyword>
<dbReference type="Gene3D" id="3.20.20.370">
    <property type="entry name" value="Glycoside hydrolase/deacetylase"/>
    <property type="match status" value="1"/>
</dbReference>
<name>H8Z4N1_9GAMM</name>
<dbReference type="Proteomes" id="UP000002964">
    <property type="component" value="Unassembled WGS sequence"/>
</dbReference>
<keyword evidence="4" id="KW-0378">Hydrolase</keyword>
<evidence type="ECO:0000256" key="1">
    <source>
        <dbReference type="ARBA" id="ARBA00022729"/>
    </source>
</evidence>
<protein>
    <submittedName>
        <fullName evidence="4">Putative xylanase/chitin deacetylase</fullName>
    </submittedName>
</protein>
<keyword evidence="4" id="KW-0326">Glycosidase</keyword>
<dbReference type="PANTHER" id="PTHR34216:SF7">
    <property type="entry name" value="POLY-BETA-1,6-N-ACETYL-D-GLUCOSAMINE N-DEACETYLASE"/>
    <property type="match status" value="1"/>
</dbReference>
<evidence type="ECO:0000256" key="2">
    <source>
        <dbReference type="SAM" id="MobiDB-lite"/>
    </source>
</evidence>
<accession>H8Z4N1</accession>
<dbReference type="InterPro" id="IPR051398">
    <property type="entry name" value="Polysacch_Deacetylase"/>
</dbReference>
<dbReference type="PANTHER" id="PTHR34216">
    <property type="match status" value="1"/>
</dbReference>
<reference evidence="5" key="1">
    <citation type="submission" date="2011-06" db="EMBL/GenBank/DDBJ databases">
        <authorList>
            <consortium name="US DOE Joint Genome Institute (JGI-PGF)"/>
            <person name="Lucas S."/>
            <person name="Han J."/>
            <person name="Lapidus A."/>
            <person name="Cheng J.-F."/>
            <person name="Goodwin L."/>
            <person name="Pitluck S."/>
            <person name="Peters L."/>
            <person name="Land M.L."/>
            <person name="Hauser L."/>
            <person name="Vogl K."/>
            <person name="Liu Z."/>
            <person name="Overmann J."/>
            <person name="Frigaard N.-U."/>
            <person name="Bryant D.A."/>
            <person name="Woyke T.J."/>
        </authorList>
    </citation>
    <scope>NUCLEOTIDE SEQUENCE [LARGE SCALE GENOMIC DNA]</scope>
    <source>
        <strain evidence="5">970</strain>
    </source>
</reference>
<dbReference type="AlphaFoldDB" id="H8Z4N1"/>
<dbReference type="InterPro" id="IPR011330">
    <property type="entry name" value="Glyco_hydro/deAcase_b/a-brl"/>
</dbReference>
<dbReference type="SUPFAM" id="SSF88713">
    <property type="entry name" value="Glycoside hydrolase/deacetylase"/>
    <property type="match status" value="1"/>
</dbReference>
<sequence>MSNFVKQRSQARLSILMYHQIGRFAPMRAHRANYCDHRRFARQMAFLRAGDFRVLSLDDALRCLSGNVPLPARAVVLTFDDAYANFLDYAAPVLAEHGYPATLYAISEWLGERMRWRDPQPGRACPRLMTGAELRSLRAAGIGVGSHGCTHQRLAELSVAEQAAELSDSRARLQEVLGEPVRDLCYPFGSFNADSIRLAAHAGYRSATTCLRGAASAVDHPLILPRKAISYGDNLIGYGWKLLVKHAPKPALQHWRARVAEFPLTAADTSPEAKPRDGVLPPRRIITHDS</sequence>
<evidence type="ECO:0000313" key="5">
    <source>
        <dbReference type="Proteomes" id="UP000002964"/>
    </source>
</evidence>
<dbReference type="HOGENOM" id="CLU_030024_5_3_6"/>